<feature type="transmembrane region" description="Helical" evidence="1">
    <location>
        <begin position="9"/>
        <end position="29"/>
    </location>
</feature>
<keyword evidence="3" id="KW-1185">Reference proteome</keyword>
<dbReference type="STRING" id="1527.SAMN04489757_1493"/>
<reference evidence="2 3" key="1">
    <citation type="submission" date="2016-10" db="EMBL/GenBank/DDBJ databases">
        <authorList>
            <person name="de Groot N.N."/>
        </authorList>
    </citation>
    <scope>NUCLEOTIDE SEQUENCE [LARGE SCALE GENOMIC DNA]</scope>
    <source>
        <strain evidence="2 3">DSM 1283</strain>
    </source>
</reference>
<gene>
    <name evidence="2" type="ORF">SAMN04489757_1493</name>
</gene>
<sequence>MGEKIKNTVIVLSIGLIWCILALFCWIKPSDEISISERRKLEQLPEFKLQTLLSGKFMTGFEEYAQDQFPHRFMLRKLKAYTRFYAFAQKDNNNIYIEGDYAAKLEYPLNEKSILSAADKFRYLYEKYMKDQKGNIYLSIVPDKGYYLASQNGYPSMDYEQLFNILKNHMEFAEYIDISDVLELEDYYYTDIHWRQEKLMKVAEKIASALGISEELSGNYEAIEADVPFYGVYYGQSALPLEHEKLYYLINDIINDCRVYNVETDKTSPVYDTMKLHDKDPYDVFLSGASPLLIVDNPNAAKEKELIVFRDSFGSSLIPLLLEGYSKVTLVDIRYITSDYLGEFVTFDNQDVLFLYSTPVLNSSAVLK</sequence>
<dbReference type="AlphaFoldDB" id="A0A1I5IQ19"/>
<dbReference type="RefSeq" id="WP_091688708.1">
    <property type="nucleotide sequence ID" value="NZ_BAABFM010000029.1"/>
</dbReference>
<keyword evidence="1" id="KW-0812">Transmembrane</keyword>
<evidence type="ECO:0000256" key="1">
    <source>
        <dbReference type="SAM" id="Phobius"/>
    </source>
</evidence>
<protein>
    <submittedName>
        <fullName evidence="2">DHHW protein</fullName>
    </submittedName>
</protein>
<keyword evidence="1" id="KW-1133">Transmembrane helix</keyword>
<dbReference type="OrthoDB" id="175771at2"/>
<dbReference type="EMBL" id="FOWD01000049">
    <property type="protein sequence ID" value="SFO62296.1"/>
    <property type="molecule type" value="Genomic_DNA"/>
</dbReference>
<keyword evidence="1" id="KW-0472">Membrane</keyword>
<proteinExistence type="predicted"/>
<evidence type="ECO:0000313" key="3">
    <source>
        <dbReference type="Proteomes" id="UP000198806"/>
    </source>
</evidence>
<dbReference type="Proteomes" id="UP000198806">
    <property type="component" value="Unassembled WGS sequence"/>
</dbReference>
<accession>A0A1I5IQ19</accession>
<name>A0A1I5IQ19_9FIRM</name>
<organism evidence="2 3">
    <name type="scientific">Anaerocolumna aminovalerica</name>
    <dbReference type="NCBI Taxonomy" id="1527"/>
    <lineage>
        <taxon>Bacteria</taxon>
        <taxon>Bacillati</taxon>
        <taxon>Bacillota</taxon>
        <taxon>Clostridia</taxon>
        <taxon>Lachnospirales</taxon>
        <taxon>Lachnospiraceae</taxon>
        <taxon>Anaerocolumna</taxon>
    </lineage>
</organism>
<evidence type="ECO:0000313" key="2">
    <source>
        <dbReference type="EMBL" id="SFO62296.1"/>
    </source>
</evidence>